<dbReference type="KEGG" id="bbae:FRD01_01015"/>
<dbReference type="OrthoDB" id="5513603at2"/>
<evidence type="ECO:0000313" key="2">
    <source>
        <dbReference type="Proteomes" id="UP000321595"/>
    </source>
</evidence>
<protein>
    <submittedName>
        <fullName evidence="1">Uncharacterized protein</fullName>
    </submittedName>
</protein>
<proteinExistence type="predicted"/>
<dbReference type="EMBL" id="CP042467">
    <property type="protein sequence ID" value="QED25866.1"/>
    <property type="molecule type" value="Genomic_DNA"/>
</dbReference>
<accession>A0A5B8XQ34</accession>
<reference evidence="1 2" key="1">
    <citation type="submission" date="2019-08" db="EMBL/GenBank/DDBJ databases">
        <authorList>
            <person name="Liang Q."/>
        </authorList>
    </citation>
    <scope>NUCLEOTIDE SEQUENCE [LARGE SCALE GENOMIC DNA]</scope>
    <source>
        <strain evidence="1 2">V1718</strain>
    </source>
</reference>
<dbReference type="Proteomes" id="UP000321595">
    <property type="component" value="Chromosome"/>
</dbReference>
<dbReference type="RefSeq" id="WP_146956811.1">
    <property type="nucleotide sequence ID" value="NZ_CP042467.1"/>
</dbReference>
<name>A0A5B8XQ34_9DELT</name>
<gene>
    <name evidence="1" type="ORF">FRD01_01015</name>
</gene>
<sequence>MTLEDLINAGFAEENWPEDLPKPGEANISDQALGPKQQLYRFQPNDTHAMEVVLDTTTVPDPAEGVCFMLNQFAYLWRTNKDGVAIQPDSSCRRINF</sequence>
<keyword evidence="2" id="KW-1185">Reference proteome</keyword>
<dbReference type="AlphaFoldDB" id="A0A5B8XQ34"/>
<organism evidence="1 2">
    <name type="scientific">Microvenator marinus</name>
    <dbReference type="NCBI Taxonomy" id="2600177"/>
    <lineage>
        <taxon>Bacteria</taxon>
        <taxon>Deltaproteobacteria</taxon>
        <taxon>Bradymonadales</taxon>
        <taxon>Microvenatoraceae</taxon>
        <taxon>Microvenator</taxon>
    </lineage>
</organism>
<evidence type="ECO:0000313" key="1">
    <source>
        <dbReference type="EMBL" id="QED25866.1"/>
    </source>
</evidence>